<organism evidence="1">
    <name type="scientific">Rhizophora mucronata</name>
    <name type="common">Asiatic mangrove</name>
    <dbReference type="NCBI Taxonomy" id="61149"/>
    <lineage>
        <taxon>Eukaryota</taxon>
        <taxon>Viridiplantae</taxon>
        <taxon>Streptophyta</taxon>
        <taxon>Embryophyta</taxon>
        <taxon>Tracheophyta</taxon>
        <taxon>Spermatophyta</taxon>
        <taxon>Magnoliopsida</taxon>
        <taxon>eudicotyledons</taxon>
        <taxon>Gunneridae</taxon>
        <taxon>Pentapetalae</taxon>
        <taxon>rosids</taxon>
        <taxon>fabids</taxon>
        <taxon>Malpighiales</taxon>
        <taxon>Rhizophoraceae</taxon>
        <taxon>Rhizophora</taxon>
    </lineage>
</organism>
<evidence type="ECO:0000313" key="1">
    <source>
        <dbReference type="EMBL" id="MBX47053.1"/>
    </source>
</evidence>
<dbReference type="AlphaFoldDB" id="A0A2P2NX54"/>
<reference evidence="1" key="1">
    <citation type="submission" date="2018-02" db="EMBL/GenBank/DDBJ databases">
        <title>Rhizophora mucronata_Transcriptome.</title>
        <authorList>
            <person name="Meera S.P."/>
            <person name="Sreeshan A."/>
            <person name="Augustine A."/>
        </authorList>
    </citation>
    <scope>NUCLEOTIDE SEQUENCE</scope>
    <source>
        <tissue evidence="1">Leaf</tissue>
    </source>
</reference>
<sequence length="78" mass="8782">MQGAGSGVPLCYTQSAHFFPVLWNSLAIHDFIRKCKLGRYWKGKVMHIYVGFLSSKVILDGNDINLGPDGKCKQQRKI</sequence>
<accession>A0A2P2NX54</accession>
<protein>
    <submittedName>
        <fullName evidence="1">Uncharacterized protein</fullName>
    </submittedName>
</protein>
<proteinExistence type="predicted"/>
<dbReference type="EMBL" id="GGEC01066569">
    <property type="protein sequence ID" value="MBX47053.1"/>
    <property type="molecule type" value="Transcribed_RNA"/>
</dbReference>
<name>A0A2P2NX54_RHIMU</name>